<dbReference type="GO" id="GO:0006606">
    <property type="term" value="P:protein import into nucleus"/>
    <property type="evidence" value="ECO:0007669"/>
    <property type="project" value="UniProtKB-ARBA"/>
</dbReference>
<comment type="subcellular location">
    <subcellularLocation>
        <location evidence="2">Cytoplasm</location>
    </subcellularLocation>
    <subcellularLocation>
        <location evidence="2">Nucleus</location>
    </subcellularLocation>
</comment>
<dbReference type="Gene3D" id="3.10.450.50">
    <property type="match status" value="1"/>
</dbReference>
<evidence type="ECO:0000256" key="2">
    <source>
        <dbReference type="RuleBase" id="RU369002"/>
    </source>
</evidence>
<dbReference type="SUPFAM" id="SSF54427">
    <property type="entry name" value="NTF2-like"/>
    <property type="match status" value="1"/>
</dbReference>
<evidence type="ECO:0000256" key="1">
    <source>
        <dbReference type="ARBA" id="ARBA00022490"/>
    </source>
</evidence>
<gene>
    <name evidence="4" type="ORF">P5673_014802</name>
</gene>
<organism evidence="4 5">
    <name type="scientific">Acropora cervicornis</name>
    <name type="common">Staghorn coral</name>
    <dbReference type="NCBI Taxonomy" id="6130"/>
    <lineage>
        <taxon>Eukaryota</taxon>
        <taxon>Metazoa</taxon>
        <taxon>Cnidaria</taxon>
        <taxon>Anthozoa</taxon>
        <taxon>Hexacorallia</taxon>
        <taxon>Scleractinia</taxon>
        <taxon>Astrocoeniina</taxon>
        <taxon>Acroporidae</taxon>
        <taxon>Acropora</taxon>
    </lineage>
</organism>
<sequence>MSFQELGESFAKVYYQAFDSNRASLMPLYTSESMLTFEGEQFVGAEAIVKKLTAMPVATVAHVITTIDCQPTTASGVLVFVVGQLKTDNDYPHGFSQAFHLVPSGPGNYTVLNDFFRLSLHHG</sequence>
<dbReference type="PROSITE" id="PS50177">
    <property type="entry name" value="NTF2_DOMAIN"/>
    <property type="match status" value="1"/>
</dbReference>
<comment type="function">
    <text evidence="2">Has a role in nuclear-cytoplasmic transport of proteins and mRNAs.</text>
</comment>
<reference evidence="4" key="1">
    <citation type="journal article" date="2023" name="G3 (Bethesda)">
        <title>Whole genome assembly and annotation of the endangered Caribbean coral Acropora cervicornis.</title>
        <authorList>
            <person name="Selwyn J.D."/>
            <person name="Vollmer S.V."/>
        </authorList>
    </citation>
    <scope>NUCLEOTIDE SEQUENCE</scope>
    <source>
        <strain evidence="4">K2</strain>
    </source>
</reference>
<dbReference type="Proteomes" id="UP001249851">
    <property type="component" value="Unassembled WGS sequence"/>
</dbReference>
<dbReference type="AlphaFoldDB" id="A0AAD9QIN9"/>
<keyword evidence="2" id="KW-0813">Transport</keyword>
<evidence type="ECO:0000313" key="4">
    <source>
        <dbReference type="EMBL" id="KAK2562061.1"/>
    </source>
</evidence>
<name>A0AAD9QIN9_ACRCE</name>
<comment type="caution">
    <text evidence="4">The sequence shown here is derived from an EMBL/GenBank/DDBJ whole genome shotgun (WGS) entry which is preliminary data.</text>
</comment>
<keyword evidence="1 2" id="KW-0963">Cytoplasm</keyword>
<dbReference type="InterPro" id="IPR002075">
    <property type="entry name" value="NTF2_dom"/>
</dbReference>
<evidence type="ECO:0000259" key="3">
    <source>
        <dbReference type="PROSITE" id="PS50177"/>
    </source>
</evidence>
<reference evidence="4" key="2">
    <citation type="journal article" date="2023" name="Science">
        <title>Genomic signatures of disease resistance in endangered staghorn corals.</title>
        <authorList>
            <person name="Vollmer S.V."/>
            <person name="Selwyn J.D."/>
            <person name="Despard B.A."/>
            <person name="Roesel C.L."/>
        </authorList>
    </citation>
    <scope>NUCLEOTIDE SEQUENCE</scope>
    <source>
        <strain evidence="4">K2</strain>
    </source>
</reference>
<keyword evidence="5" id="KW-1185">Reference proteome</keyword>
<keyword evidence="2" id="KW-0653">Protein transport</keyword>
<dbReference type="GO" id="GO:0005635">
    <property type="term" value="C:nuclear envelope"/>
    <property type="evidence" value="ECO:0007669"/>
    <property type="project" value="UniProtKB-ARBA"/>
</dbReference>
<dbReference type="GO" id="GO:0005737">
    <property type="term" value="C:cytoplasm"/>
    <property type="evidence" value="ECO:0007669"/>
    <property type="project" value="UniProtKB-SubCell"/>
</dbReference>
<dbReference type="Pfam" id="PF02136">
    <property type="entry name" value="NTF2"/>
    <property type="match status" value="1"/>
</dbReference>
<dbReference type="InterPro" id="IPR045875">
    <property type="entry name" value="NTF2"/>
</dbReference>
<dbReference type="GO" id="GO:0051028">
    <property type="term" value="P:mRNA transport"/>
    <property type="evidence" value="ECO:0007669"/>
    <property type="project" value="UniProtKB-UniRule"/>
</dbReference>
<dbReference type="FunFam" id="3.10.450.50:FF:000005">
    <property type="entry name" value="Nuclear transport factor 2"/>
    <property type="match status" value="1"/>
</dbReference>
<dbReference type="PANTHER" id="PTHR12612">
    <property type="entry name" value="NUCLEAR TRANSPORT FACTOR 2"/>
    <property type="match status" value="1"/>
</dbReference>
<proteinExistence type="predicted"/>
<evidence type="ECO:0000313" key="5">
    <source>
        <dbReference type="Proteomes" id="UP001249851"/>
    </source>
</evidence>
<dbReference type="InterPro" id="IPR018222">
    <property type="entry name" value="Nuclear_transport_factor_2_euk"/>
</dbReference>
<dbReference type="CDD" id="cd00780">
    <property type="entry name" value="NTF2"/>
    <property type="match status" value="1"/>
</dbReference>
<dbReference type="EMBL" id="JARQWQ010000030">
    <property type="protein sequence ID" value="KAK2562061.1"/>
    <property type="molecule type" value="Genomic_DNA"/>
</dbReference>
<protein>
    <recommendedName>
        <fullName evidence="2">Nuclear transport factor 2</fullName>
        <shortName evidence="2">NTF-2</shortName>
    </recommendedName>
</protein>
<accession>A0AAD9QIN9</accession>
<dbReference type="InterPro" id="IPR032710">
    <property type="entry name" value="NTF2-like_dom_sf"/>
</dbReference>
<feature type="domain" description="NTF2" evidence="3">
    <location>
        <begin position="6"/>
        <end position="118"/>
    </location>
</feature>
<keyword evidence="2" id="KW-0539">Nucleus</keyword>